<evidence type="ECO:0000256" key="2">
    <source>
        <dbReference type="ARBA" id="ARBA00023242"/>
    </source>
</evidence>
<protein>
    <recommendedName>
        <fullName evidence="4">DEUBAD domain-containing protein</fullName>
    </recommendedName>
</protein>
<feature type="region of interest" description="Disordered" evidence="3">
    <location>
        <begin position="409"/>
        <end position="456"/>
    </location>
</feature>
<proteinExistence type="predicted"/>
<evidence type="ECO:0000313" key="6">
    <source>
        <dbReference type="Proteomes" id="UP000325577"/>
    </source>
</evidence>
<dbReference type="InterPro" id="IPR044867">
    <property type="entry name" value="DEUBAD_dom"/>
</dbReference>
<dbReference type="GO" id="GO:0031011">
    <property type="term" value="C:Ino80 complex"/>
    <property type="evidence" value="ECO:0007669"/>
    <property type="project" value="InterPro"/>
</dbReference>
<accession>A0A5J5AJU1</accession>
<feature type="domain" description="DEUBAD" evidence="4">
    <location>
        <begin position="90"/>
        <end position="201"/>
    </location>
</feature>
<evidence type="ECO:0000313" key="5">
    <source>
        <dbReference type="EMBL" id="KAA8530052.1"/>
    </source>
</evidence>
<evidence type="ECO:0000256" key="3">
    <source>
        <dbReference type="SAM" id="MobiDB-lite"/>
    </source>
</evidence>
<organism evidence="5 6">
    <name type="scientific">Nyssa sinensis</name>
    <dbReference type="NCBI Taxonomy" id="561372"/>
    <lineage>
        <taxon>Eukaryota</taxon>
        <taxon>Viridiplantae</taxon>
        <taxon>Streptophyta</taxon>
        <taxon>Embryophyta</taxon>
        <taxon>Tracheophyta</taxon>
        <taxon>Spermatophyta</taxon>
        <taxon>Magnoliopsida</taxon>
        <taxon>eudicotyledons</taxon>
        <taxon>Gunneridae</taxon>
        <taxon>Pentapetalae</taxon>
        <taxon>asterids</taxon>
        <taxon>Cornales</taxon>
        <taxon>Nyssaceae</taxon>
        <taxon>Nyssa</taxon>
    </lineage>
</organism>
<dbReference type="Proteomes" id="UP000325577">
    <property type="component" value="Linkage Group LG2"/>
</dbReference>
<evidence type="ECO:0000259" key="4">
    <source>
        <dbReference type="PROSITE" id="PS51916"/>
    </source>
</evidence>
<dbReference type="CDD" id="cd21865">
    <property type="entry name" value="DEUBAD_NFRKB"/>
    <property type="match status" value="1"/>
</dbReference>
<dbReference type="PANTHER" id="PTHR13052">
    <property type="entry name" value="NFRKB-RELATED"/>
    <property type="match status" value="1"/>
</dbReference>
<dbReference type="EMBL" id="CM018043">
    <property type="protein sequence ID" value="KAA8530052.1"/>
    <property type="molecule type" value="Genomic_DNA"/>
</dbReference>
<feature type="compositionally biased region" description="Basic and acidic residues" evidence="3">
    <location>
        <begin position="436"/>
        <end position="454"/>
    </location>
</feature>
<comment type="subcellular location">
    <subcellularLocation>
        <location evidence="1">Nucleus</location>
    </subcellularLocation>
</comment>
<name>A0A5J5AJU1_9ASTE</name>
<feature type="compositionally biased region" description="Basic and acidic residues" evidence="3">
    <location>
        <begin position="409"/>
        <end position="418"/>
    </location>
</feature>
<keyword evidence="6" id="KW-1185">Reference proteome</keyword>
<sequence>MAADQRKKRLSATGIASSWEQCRVKRKKKNLGLPQYGFNMRSSISLEWDDKKKSVLAKREQIGLPWRDLVPFVDYVPHCDNILADVFSVPQEIFDVESLTKVLSYQVWQTHLSERERNLLTQFLPKGADAHQIVRELLAGDDFHFGNPFLKWGASLCFGNLHPDAVLHQEQCFKANKKAYYSELQKYHRDMIGNLQMWKERWASCKDPKKEIVQKMWRSRKHAEKNIPNHANESKFCDLEENLTATSESCSWAADEKAYSSDNQNLMKHGELQTRKGFMEVKCDNSSDGLKVVARPRRGEKPHKRNIQRGDGAKYMSYIKVSKEQHQRVKSSMKHSSNSIQSRSLNRVLGNLDTFHVQPFEVFEEEERKKVHEHWLKLANRVLPAAFSNWRRRQLQKWQLTESLKQEMEEKLKSLKQDEENENTHSMLPEQMDNGVPDHEASNTIEDGEKEKSDSLLQEQMENGAANHEPAITLRGEERENQNPEGILREQIDNGAANPEPNIEGDNKSVPDSTESQHLQQIPPLSGSHEFHHMDLDSDNKHAIAKTDDAPPNVSEYPENLGCVEIAVSQGDPLSSVSDVWPVVSMPDPYYNSTLNHKYASARAAASVTPIGAEAEEIERSLYAVKAFRRTCILMEVDALFPDKNISSPANIQDWDVNASHMSVPLQSHLNGGGLLSQNWYSGEHRAHDSWSGLDVAVGSNRGVGNRNSADESLFSVVSQCNELRSSAPYDSMGSTEQFIQSGNYGGVGGVVPTPSNVLPHDSAST</sequence>
<gene>
    <name evidence="5" type="ORF">F0562_004761</name>
</gene>
<evidence type="ECO:0000256" key="1">
    <source>
        <dbReference type="ARBA" id="ARBA00004123"/>
    </source>
</evidence>
<dbReference type="AlphaFoldDB" id="A0A5J5AJU1"/>
<feature type="region of interest" description="Disordered" evidence="3">
    <location>
        <begin position="492"/>
        <end position="534"/>
    </location>
</feature>
<feature type="compositionally biased region" description="Polar residues" evidence="3">
    <location>
        <begin position="510"/>
        <end position="520"/>
    </location>
</feature>
<keyword evidence="2" id="KW-0539">Nucleus</keyword>
<dbReference type="InterPro" id="IPR024867">
    <property type="entry name" value="NFRKB"/>
</dbReference>
<dbReference type="PANTHER" id="PTHR13052:SF2">
    <property type="entry name" value="NUCLEAR FACTOR KAPPA-B-BINDING PROTEIN"/>
    <property type="match status" value="1"/>
</dbReference>
<reference evidence="5 6" key="1">
    <citation type="submission" date="2019-09" db="EMBL/GenBank/DDBJ databases">
        <title>A chromosome-level genome assembly of the Chinese tupelo Nyssa sinensis.</title>
        <authorList>
            <person name="Yang X."/>
            <person name="Kang M."/>
            <person name="Yang Y."/>
            <person name="Xiong H."/>
            <person name="Wang M."/>
            <person name="Zhang Z."/>
            <person name="Wang Z."/>
            <person name="Wu H."/>
            <person name="Ma T."/>
            <person name="Liu J."/>
            <person name="Xi Z."/>
        </authorList>
    </citation>
    <scope>NUCLEOTIDE SEQUENCE [LARGE SCALE GENOMIC DNA]</scope>
    <source>
        <strain evidence="5">J267</strain>
        <tissue evidence="5">Leaf</tissue>
    </source>
</reference>
<dbReference type="OrthoDB" id="70874at2759"/>
<dbReference type="PROSITE" id="PS51916">
    <property type="entry name" value="DEUBAD"/>
    <property type="match status" value="1"/>
</dbReference>